<accession>A0A4Q2D6F0</accession>
<dbReference type="GO" id="GO:0008270">
    <property type="term" value="F:zinc ion binding"/>
    <property type="evidence" value="ECO:0007669"/>
    <property type="project" value="UniProtKB-KW"/>
</dbReference>
<dbReference type="OrthoDB" id="3032433at2759"/>
<feature type="region of interest" description="Disordered" evidence="3">
    <location>
        <begin position="93"/>
        <end position="155"/>
    </location>
</feature>
<dbReference type="SUPFAM" id="SSF57756">
    <property type="entry name" value="Retrovirus zinc finger-like domains"/>
    <property type="match status" value="1"/>
</dbReference>
<evidence type="ECO:0000313" key="6">
    <source>
        <dbReference type="Proteomes" id="UP000290288"/>
    </source>
</evidence>
<reference evidence="5 6" key="1">
    <citation type="submission" date="2019-01" db="EMBL/GenBank/DDBJ databases">
        <title>Draft genome sequence of Psathyrella aberdarensis IHI B618.</title>
        <authorList>
            <person name="Buettner E."/>
            <person name="Kellner H."/>
        </authorList>
    </citation>
    <scope>NUCLEOTIDE SEQUENCE [LARGE SCALE GENOMIC DNA]</scope>
    <source>
        <strain evidence="5 6">IHI B618</strain>
    </source>
</reference>
<feature type="compositionally biased region" description="Basic and acidic residues" evidence="3">
    <location>
        <begin position="93"/>
        <end position="102"/>
    </location>
</feature>
<feature type="compositionally biased region" description="Polar residues" evidence="3">
    <location>
        <begin position="7"/>
        <end position="23"/>
    </location>
</feature>
<dbReference type="AlphaFoldDB" id="A0A4Q2D6F0"/>
<dbReference type="Pfam" id="PF00098">
    <property type="entry name" value="zf-CCHC"/>
    <property type="match status" value="1"/>
</dbReference>
<evidence type="ECO:0000256" key="1">
    <source>
        <dbReference type="ARBA" id="ARBA00022664"/>
    </source>
</evidence>
<comment type="caution">
    <text evidence="5">The sequence shown here is derived from an EMBL/GenBank/DDBJ whole genome shotgun (WGS) entry which is preliminary data.</text>
</comment>
<name>A0A4Q2D6F0_9AGAR</name>
<dbReference type="GO" id="GO:0006397">
    <property type="term" value="P:mRNA processing"/>
    <property type="evidence" value="ECO:0007669"/>
    <property type="project" value="UniProtKB-KW"/>
</dbReference>
<dbReference type="EMBL" id="SDEE01000608">
    <property type="protein sequence ID" value="RXW15037.1"/>
    <property type="molecule type" value="Genomic_DNA"/>
</dbReference>
<keyword evidence="2" id="KW-0479">Metal-binding</keyword>
<protein>
    <recommendedName>
        <fullName evidence="4">CCHC-type domain-containing protein</fullName>
    </recommendedName>
</protein>
<feature type="domain" description="CCHC-type" evidence="4">
    <location>
        <begin position="530"/>
        <end position="546"/>
    </location>
</feature>
<evidence type="ECO:0000259" key="4">
    <source>
        <dbReference type="PROSITE" id="PS50158"/>
    </source>
</evidence>
<keyword evidence="2" id="KW-0862">Zinc</keyword>
<keyword evidence="2" id="KW-0863">Zinc-finger</keyword>
<keyword evidence="6" id="KW-1185">Reference proteome</keyword>
<feature type="region of interest" description="Disordered" evidence="3">
    <location>
        <begin position="246"/>
        <end position="391"/>
    </location>
</feature>
<feature type="region of interest" description="Disordered" evidence="3">
    <location>
        <begin position="1"/>
        <end position="39"/>
    </location>
</feature>
<dbReference type="SMART" id="SM00343">
    <property type="entry name" value="ZnF_C2HC"/>
    <property type="match status" value="1"/>
</dbReference>
<keyword evidence="1" id="KW-0507">mRNA processing</keyword>
<evidence type="ECO:0000313" key="5">
    <source>
        <dbReference type="EMBL" id="RXW15037.1"/>
    </source>
</evidence>
<organism evidence="5 6">
    <name type="scientific">Candolleomyces aberdarensis</name>
    <dbReference type="NCBI Taxonomy" id="2316362"/>
    <lineage>
        <taxon>Eukaryota</taxon>
        <taxon>Fungi</taxon>
        <taxon>Dikarya</taxon>
        <taxon>Basidiomycota</taxon>
        <taxon>Agaricomycotina</taxon>
        <taxon>Agaricomycetes</taxon>
        <taxon>Agaricomycetidae</taxon>
        <taxon>Agaricales</taxon>
        <taxon>Agaricineae</taxon>
        <taxon>Psathyrellaceae</taxon>
        <taxon>Candolleomyces</taxon>
    </lineage>
</organism>
<evidence type="ECO:0000256" key="3">
    <source>
        <dbReference type="SAM" id="MobiDB-lite"/>
    </source>
</evidence>
<evidence type="ECO:0000256" key="2">
    <source>
        <dbReference type="PROSITE-ProRule" id="PRU00047"/>
    </source>
</evidence>
<dbReference type="Gene3D" id="4.10.60.10">
    <property type="entry name" value="Zinc finger, CCHC-type"/>
    <property type="match status" value="1"/>
</dbReference>
<feature type="compositionally biased region" description="Low complexity" evidence="3">
    <location>
        <begin position="323"/>
        <end position="338"/>
    </location>
</feature>
<dbReference type="InterPro" id="IPR001878">
    <property type="entry name" value="Znf_CCHC"/>
</dbReference>
<dbReference type="Proteomes" id="UP000290288">
    <property type="component" value="Unassembled WGS sequence"/>
</dbReference>
<feature type="compositionally biased region" description="Low complexity" evidence="3">
    <location>
        <begin position="360"/>
        <end position="381"/>
    </location>
</feature>
<feature type="compositionally biased region" description="Basic and acidic residues" evidence="3">
    <location>
        <begin position="137"/>
        <end position="150"/>
    </location>
</feature>
<dbReference type="InterPro" id="IPR036875">
    <property type="entry name" value="Znf_CCHC_sf"/>
</dbReference>
<proteinExistence type="predicted"/>
<dbReference type="GO" id="GO:0003676">
    <property type="term" value="F:nucleic acid binding"/>
    <property type="evidence" value="ECO:0007669"/>
    <property type="project" value="InterPro"/>
</dbReference>
<feature type="compositionally biased region" description="Basic residues" evidence="3">
    <location>
        <begin position="286"/>
        <end position="318"/>
    </location>
</feature>
<dbReference type="PROSITE" id="PS50158">
    <property type="entry name" value="ZF_CCHC"/>
    <property type="match status" value="1"/>
</dbReference>
<gene>
    <name evidence="5" type="ORF">EST38_g10817</name>
</gene>
<dbReference type="STRING" id="2316362.A0A4Q2D6F0"/>
<sequence>MRKKPSGVSTSRSTINTTGFTRTENARRKDTMGNDGWTTITGLRRAHSLDSASRSEAAAAMNVGEEQALALPVLTTEQNAAVDDAVQQLTQDEHAHLARRYDAVQTAGAGNEEPGSSNSDSSDDSSVRSIEPQAGPSRDKGKAVDPRNWGDIDWDSDELNVEAQAAALEQLKKRKRKSKKKSKTKSAALNIAAVHVPTTPEVDSLIDKVPRRERSVLPLPSFLASMNPPRAPARLGVPVRLGTGLGRGSRRAFSARPSAQIPPKSGLVVALQAAERLQGNSGPASKPKKSDKKKKKKSNDKKAKKAKSHRKKRARRSRRDPSPSDSSSPSDTDSSSDSSDSDSDNDSRPRRRRVPRQPDDGSSPSGSSTSSDSSSNSSDSESSSDEEDTRISKHVLSGMKVFRYDGSQNIRNFSRHVREVVSSLKMNRVPKKYQVEVAARSLEKKAYDYYEQRIANNAANWTVSQMYEALFNHIFPMDFRVRCRGRFNSLTQGTKTVNEFAFELEELADLIGEITEREKKEEEELRAANKCFLCKEIGHMKRNCPRANSVKSSSKRPPGVSNFNVEFAGGDDVMEGVIDSLECNAMSVSYDDFEFSDYEDSEEEDEDIMFLTNRCPRRVGHFVKPNEDLDRWPLYWHARRPQLKIGNAYTKVAENILNSSQPYPGDEDWLPKDKVLEHRFSFIQEYIDDHLLWDKLLERYYTIEARDLRDPDFTPADWYARIRQIEANLPADETPLNCRRMGDAVGYVAECTLRDGVVRHYPSPLGARVDAEDRFRVQRHSSKFYIITDYVRRSRTKIETAHLLNRNFNLVRWYELLVQRRRSFCQRETPFDPEPANRWSPLPFSIEDMFNSYVNDELLFENDEEEEGNFSGPAETSSIPDLMDVDERELTEEDMGDDDILSVYYPFNEIGDPYKDRLQETLKRGAPYPGEKPLAELTTDEVIALNTRFCVERCGKRADLFEIHDTHLEQIFYVPESFATDPRSNPGLWYAHKRSRNLQHHDRELAAWSLSKLPGQTVMGAPMEVALERILRRCTYRQNSVLTDPHDSNRFCVSPGYARNGTVKSYTVMDRGLGIVKDLPAARLRFSEFNPAKWYQVELDYHFTLAELDDSPLELPIDPVNQLMQSRWQVSKCPAIHIRDCKGTQRL</sequence>